<feature type="chain" id="PRO_5045653467" description="Prolow-density lipoprotein receptor-related protein 1-like beta-propeller domain-containing protein" evidence="1">
    <location>
        <begin position="31"/>
        <end position="618"/>
    </location>
</feature>
<name>A0ABW0R1V3_9BACL</name>
<evidence type="ECO:0000256" key="1">
    <source>
        <dbReference type="SAM" id="SignalP"/>
    </source>
</evidence>
<evidence type="ECO:0000259" key="2">
    <source>
        <dbReference type="Pfam" id="PF16472"/>
    </source>
</evidence>
<feature type="domain" description="Prolow-density lipoprotein receptor-related protein 1-like beta-propeller" evidence="2">
    <location>
        <begin position="338"/>
        <end position="404"/>
    </location>
</feature>
<organism evidence="3 4">
    <name type="scientific">Cohnella yongneupensis</name>
    <dbReference type="NCBI Taxonomy" id="425006"/>
    <lineage>
        <taxon>Bacteria</taxon>
        <taxon>Bacillati</taxon>
        <taxon>Bacillota</taxon>
        <taxon>Bacilli</taxon>
        <taxon>Bacillales</taxon>
        <taxon>Paenibacillaceae</taxon>
        <taxon>Cohnella</taxon>
    </lineage>
</organism>
<comment type="caution">
    <text evidence="3">The sequence shown here is derived from an EMBL/GenBank/DDBJ whole genome shotgun (WGS) entry which is preliminary data.</text>
</comment>
<keyword evidence="4" id="KW-1185">Reference proteome</keyword>
<dbReference type="SUPFAM" id="SSF69304">
    <property type="entry name" value="Tricorn protease N-terminal domain"/>
    <property type="match status" value="1"/>
</dbReference>
<protein>
    <recommendedName>
        <fullName evidence="2">Prolow-density lipoprotein receptor-related protein 1-like beta-propeller domain-containing protein</fullName>
    </recommendedName>
</protein>
<dbReference type="EMBL" id="JBHSNC010000045">
    <property type="protein sequence ID" value="MFC5530693.1"/>
    <property type="molecule type" value="Genomic_DNA"/>
</dbReference>
<gene>
    <name evidence="3" type="ORF">ACFPQ4_14750</name>
</gene>
<dbReference type="Pfam" id="PF16472">
    <property type="entry name" value="DUF5050"/>
    <property type="match status" value="1"/>
</dbReference>
<proteinExistence type="predicted"/>
<feature type="signal peptide" evidence="1">
    <location>
        <begin position="1"/>
        <end position="30"/>
    </location>
</feature>
<evidence type="ECO:0000313" key="3">
    <source>
        <dbReference type="EMBL" id="MFC5530693.1"/>
    </source>
</evidence>
<dbReference type="Gene3D" id="3.40.50.1820">
    <property type="entry name" value="alpha/beta hydrolase"/>
    <property type="match status" value="1"/>
</dbReference>
<dbReference type="InterPro" id="IPR032485">
    <property type="entry name" value="LRP1-like_beta_prop"/>
</dbReference>
<sequence length="618" mass="69759">MHKQRRIKTKLILLMISCFLFLGNLQIASAETKANTLNDSHLLIFSSLAYVHFNSTDIGKSIQDLKQLKEVHDGVLSDLASVKATSLIDELKNWKLVKTFDDPDQSGIGFSIFRNESTNELVIAYRGTALKEVGDIMADINILLEPGNLDSQQEKMGALNIAAVIAAYPTSKIYITGHSLGGYLAQVMTVLIKERKLESDLVLPKIKEGENVEGINELQQKVLELKDALVKIPYDSNIVRTVTFNAPGSSQSSLRPNYGYKTYGSLVTNHVILSDQIGNLFTHLGSVVYHLPMLKEVVPFKAHSLTRFYKNGRIITSKTSDTLSTEGTFAPASSEVEYKDQIFFIKDVTKEAIYSRPINSANAKKLDTVSSPRFSVYEDWLYYEKNHSLWKMKTDGSKKQMILTPNKKNNYLWPLSYTVGDGQIFINGLPGCKGTDGCGGISKLYQMDTSGTHLKQIGNDSPDSSMYMKDGKLFYLTTQTNTKTYPETVKTYDYKSKKPAIKTLFTLDYLRGFHILDDSIIYKKDETIYKRDLNGKNEQTLFKVGSVSESILEVYKDRIITFDHFYSDRVHVYSLNGKELKSVLLFNFSFMALNTADKIIYTRLKYDGYFEADISITK</sequence>
<dbReference type="Proteomes" id="UP001596108">
    <property type="component" value="Unassembled WGS sequence"/>
</dbReference>
<dbReference type="Pfam" id="PF26363">
    <property type="entry name" value="Phospholipase-like"/>
    <property type="match status" value="1"/>
</dbReference>
<dbReference type="SUPFAM" id="SSF53474">
    <property type="entry name" value="alpha/beta-Hydrolases"/>
    <property type="match status" value="1"/>
</dbReference>
<reference evidence="4" key="1">
    <citation type="journal article" date="2019" name="Int. J. Syst. Evol. Microbiol.">
        <title>The Global Catalogue of Microorganisms (GCM) 10K type strain sequencing project: providing services to taxonomists for standard genome sequencing and annotation.</title>
        <authorList>
            <consortium name="The Broad Institute Genomics Platform"/>
            <consortium name="The Broad Institute Genome Sequencing Center for Infectious Disease"/>
            <person name="Wu L."/>
            <person name="Ma J."/>
        </authorList>
    </citation>
    <scope>NUCLEOTIDE SEQUENCE [LARGE SCALE GENOMIC DNA]</scope>
    <source>
        <strain evidence="4">CGMCC 1.18578</strain>
    </source>
</reference>
<evidence type="ECO:0000313" key="4">
    <source>
        <dbReference type="Proteomes" id="UP001596108"/>
    </source>
</evidence>
<dbReference type="RefSeq" id="WP_378112636.1">
    <property type="nucleotide sequence ID" value="NZ_JBHSNC010000045.1"/>
</dbReference>
<keyword evidence="1" id="KW-0732">Signal</keyword>
<dbReference type="InterPro" id="IPR029058">
    <property type="entry name" value="AB_hydrolase_fold"/>
</dbReference>
<accession>A0ABW0R1V3</accession>